<accession>A0A261T910</accession>
<reference evidence="7 8" key="1">
    <citation type="submission" date="2017-05" db="EMBL/GenBank/DDBJ databases">
        <title>Complete and WGS of Bordetella genogroups.</title>
        <authorList>
            <person name="Spilker T."/>
            <person name="LiPuma J."/>
        </authorList>
    </citation>
    <scope>NUCLEOTIDE SEQUENCE [LARGE SCALE GENOMIC DNA]</scope>
    <source>
        <strain evidence="7 8">AU10456</strain>
    </source>
</reference>
<feature type="binding site" evidence="4">
    <location>
        <position position="126"/>
    </location>
    <ligand>
        <name>substrate</name>
    </ligand>
</feature>
<evidence type="ECO:0000313" key="8">
    <source>
        <dbReference type="Proteomes" id="UP000216913"/>
    </source>
</evidence>
<dbReference type="PANTHER" id="PTHR32308:SF10">
    <property type="entry name" value="CITRATE LYASE SUBUNIT BETA"/>
    <property type="match status" value="1"/>
</dbReference>
<dbReference type="GO" id="GO:0016829">
    <property type="term" value="F:lyase activity"/>
    <property type="evidence" value="ECO:0007669"/>
    <property type="project" value="UniProtKB-KW"/>
</dbReference>
<evidence type="ECO:0000259" key="6">
    <source>
        <dbReference type="Pfam" id="PF03328"/>
    </source>
</evidence>
<evidence type="ECO:0000256" key="3">
    <source>
        <dbReference type="ARBA" id="ARBA00022842"/>
    </source>
</evidence>
<proteinExistence type="predicted"/>
<dbReference type="PANTHER" id="PTHR32308">
    <property type="entry name" value="LYASE BETA SUBUNIT, PUTATIVE (AFU_ORTHOLOGUE AFUA_4G13030)-RELATED"/>
    <property type="match status" value="1"/>
</dbReference>
<dbReference type="SUPFAM" id="SSF51621">
    <property type="entry name" value="Phosphoenolpyruvate/pyruvate domain"/>
    <property type="match status" value="1"/>
</dbReference>
<dbReference type="InterPro" id="IPR005000">
    <property type="entry name" value="Aldolase/citrate-lyase_domain"/>
</dbReference>
<dbReference type="AlphaFoldDB" id="A0A261T910"/>
<name>A0A261T910_9BORD</name>
<dbReference type="InterPro" id="IPR015813">
    <property type="entry name" value="Pyrv/PenolPyrv_kinase-like_dom"/>
</dbReference>
<keyword evidence="2 5" id="KW-0479">Metal-binding</keyword>
<sequence>MRSKLFVPGSRPALFDKAMAGAADALSFDLEDAVVPASKDMARAAVAEWLARQPARPAKTLIVRINAMDTPWWQDDLRAVMQPALGMVNLPKAESVEQVAAFGAALEAAERAAGITSGPGILLNIESARALRLAADLAQAHPRVRGLQLGLGDLFEPLGIARRESAALSIVMLQLALAAGEAGIAAYDGAFADIADTAGYTEEAALARRLGLAGKSCIHPSQVELANAAFRPSDAEIAHAERVLAALPAAETAGAGAFVVDGKMIDAPFIRRAEQIMALARRLGLRPQEAA</sequence>
<evidence type="ECO:0000256" key="2">
    <source>
        <dbReference type="ARBA" id="ARBA00022723"/>
    </source>
</evidence>
<evidence type="ECO:0000256" key="5">
    <source>
        <dbReference type="PIRSR" id="PIRSR015582-2"/>
    </source>
</evidence>
<keyword evidence="7" id="KW-0456">Lyase</keyword>
<dbReference type="GO" id="GO:0006107">
    <property type="term" value="P:oxaloacetate metabolic process"/>
    <property type="evidence" value="ECO:0007669"/>
    <property type="project" value="TreeGrafter"/>
</dbReference>
<feature type="binding site" evidence="5">
    <location>
        <position position="153"/>
    </location>
    <ligand>
        <name>Mg(2+)</name>
        <dbReference type="ChEBI" id="CHEBI:18420"/>
    </ligand>
</feature>
<evidence type="ECO:0000256" key="1">
    <source>
        <dbReference type="ARBA" id="ARBA00001946"/>
    </source>
</evidence>
<organism evidence="7 8">
    <name type="scientific">Bordetella genomosp. 5</name>
    <dbReference type="NCBI Taxonomy" id="1395608"/>
    <lineage>
        <taxon>Bacteria</taxon>
        <taxon>Pseudomonadati</taxon>
        <taxon>Pseudomonadota</taxon>
        <taxon>Betaproteobacteria</taxon>
        <taxon>Burkholderiales</taxon>
        <taxon>Alcaligenaceae</taxon>
        <taxon>Bordetella</taxon>
    </lineage>
</organism>
<keyword evidence="8" id="KW-1185">Reference proteome</keyword>
<dbReference type="GO" id="GO:0000287">
    <property type="term" value="F:magnesium ion binding"/>
    <property type="evidence" value="ECO:0007669"/>
    <property type="project" value="TreeGrafter"/>
</dbReference>
<dbReference type="InterPro" id="IPR011206">
    <property type="entry name" value="Citrate_lyase_beta/mcl1/mcl2"/>
</dbReference>
<feature type="domain" description="HpcH/HpaI aldolase/citrate lyase" evidence="6">
    <location>
        <begin position="2"/>
        <end position="220"/>
    </location>
</feature>
<dbReference type="InterPro" id="IPR040442">
    <property type="entry name" value="Pyrv_kinase-like_dom_sf"/>
</dbReference>
<dbReference type="Gene3D" id="3.20.20.60">
    <property type="entry name" value="Phosphoenolpyruvate-binding domains"/>
    <property type="match status" value="1"/>
</dbReference>
<protein>
    <submittedName>
        <fullName evidence="7">CoA ester lyase</fullName>
    </submittedName>
</protein>
<dbReference type="OrthoDB" id="348111at2"/>
<dbReference type="Pfam" id="PF03328">
    <property type="entry name" value="HpcH_HpaI"/>
    <property type="match status" value="1"/>
</dbReference>
<comment type="cofactor">
    <cofactor evidence="1">
        <name>Mg(2+)</name>
        <dbReference type="ChEBI" id="CHEBI:18420"/>
    </cofactor>
</comment>
<evidence type="ECO:0000313" key="7">
    <source>
        <dbReference type="EMBL" id="OZI45787.1"/>
    </source>
</evidence>
<dbReference type="PIRSF" id="PIRSF015582">
    <property type="entry name" value="Cit_lyase_B"/>
    <property type="match status" value="1"/>
</dbReference>
<feature type="binding site" evidence="5">
    <location>
        <position position="126"/>
    </location>
    <ligand>
        <name>Mg(2+)</name>
        <dbReference type="ChEBI" id="CHEBI:18420"/>
    </ligand>
</feature>
<gene>
    <name evidence="7" type="ORF">CAL25_21425</name>
</gene>
<comment type="caution">
    <text evidence="7">The sequence shown here is derived from an EMBL/GenBank/DDBJ whole genome shotgun (WGS) entry which is preliminary data.</text>
</comment>
<dbReference type="EMBL" id="NEVP01000012">
    <property type="protein sequence ID" value="OZI45787.1"/>
    <property type="molecule type" value="Genomic_DNA"/>
</dbReference>
<evidence type="ECO:0000256" key="4">
    <source>
        <dbReference type="PIRSR" id="PIRSR015582-1"/>
    </source>
</evidence>
<feature type="binding site" evidence="4">
    <location>
        <position position="64"/>
    </location>
    <ligand>
        <name>substrate</name>
    </ligand>
</feature>
<dbReference type="Proteomes" id="UP000216913">
    <property type="component" value="Unassembled WGS sequence"/>
</dbReference>
<keyword evidence="3 5" id="KW-0460">Magnesium</keyword>
<dbReference type="RefSeq" id="WP_094803646.1">
    <property type="nucleotide sequence ID" value="NZ_NEVP01000012.1"/>
</dbReference>